<sequence>MKQHNVISNDILPANVAVVILRRGALINKKNLSPCMQLIHILENCESTQINSPFSLTQRIIQAQKATAFITRRAFGIQVSPFCINNQTQKQLAQKLIQILKAILFLNIDHYQFLYHLASFFCIKFDVSHIRDKKVEKSSPLVSFILHCYPNPMIKQFSNNKLKIKQIILHIRNESAITTNYIILRLLAIVISRLIKIQPVSNQQYTLPLKYQYVDLVLTQYYRMGIYYQYLQTGVFQTLYSTLSLSKLQDKVTHNIQLIIGKQIKTGITNFKVHKNQISDESTHDSFCEIW</sequence>
<dbReference type="Proteomes" id="UP000000600">
    <property type="component" value="Unassembled WGS sequence"/>
</dbReference>
<keyword evidence="2" id="KW-1185">Reference proteome</keyword>
<dbReference type="GeneID" id="5021138"/>
<protein>
    <submittedName>
        <fullName evidence="1">Uncharacterized protein</fullName>
    </submittedName>
</protein>
<name>A0CAY9_PARTE</name>
<evidence type="ECO:0000313" key="2">
    <source>
        <dbReference type="Proteomes" id="UP000000600"/>
    </source>
</evidence>
<dbReference type="RefSeq" id="XP_001435353.1">
    <property type="nucleotide sequence ID" value="XM_001435316.1"/>
</dbReference>
<dbReference type="AlphaFoldDB" id="A0CAY9"/>
<gene>
    <name evidence="1" type="ORF">GSPATT00036739001</name>
</gene>
<dbReference type="InParanoid" id="A0CAY9"/>
<proteinExistence type="predicted"/>
<dbReference type="KEGG" id="ptm:GSPATT00036739001"/>
<evidence type="ECO:0000313" key="1">
    <source>
        <dbReference type="EMBL" id="CAK67956.1"/>
    </source>
</evidence>
<dbReference type="HOGENOM" id="CLU_957973_0_0_1"/>
<reference evidence="1 2" key="1">
    <citation type="journal article" date="2006" name="Nature">
        <title>Global trends of whole-genome duplications revealed by the ciliate Paramecium tetraurelia.</title>
        <authorList>
            <consortium name="Genoscope"/>
            <person name="Aury J.-M."/>
            <person name="Jaillon O."/>
            <person name="Duret L."/>
            <person name="Noel B."/>
            <person name="Jubin C."/>
            <person name="Porcel B.M."/>
            <person name="Segurens B."/>
            <person name="Daubin V."/>
            <person name="Anthouard V."/>
            <person name="Aiach N."/>
            <person name="Arnaiz O."/>
            <person name="Billaut A."/>
            <person name="Beisson J."/>
            <person name="Blanc I."/>
            <person name="Bouhouche K."/>
            <person name="Camara F."/>
            <person name="Duharcourt S."/>
            <person name="Guigo R."/>
            <person name="Gogendeau D."/>
            <person name="Katinka M."/>
            <person name="Keller A.-M."/>
            <person name="Kissmehl R."/>
            <person name="Klotz C."/>
            <person name="Koll F."/>
            <person name="Le Moue A."/>
            <person name="Lepere C."/>
            <person name="Malinsky S."/>
            <person name="Nowacki M."/>
            <person name="Nowak J.K."/>
            <person name="Plattner H."/>
            <person name="Poulain J."/>
            <person name="Ruiz F."/>
            <person name="Serrano V."/>
            <person name="Zagulski M."/>
            <person name="Dessen P."/>
            <person name="Betermier M."/>
            <person name="Weissenbach J."/>
            <person name="Scarpelli C."/>
            <person name="Schachter V."/>
            <person name="Sperling L."/>
            <person name="Meyer E."/>
            <person name="Cohen J."/>
            <person name="Wincker P."/>
        </authorList>
    </citation>
    <scope>NUCLEOTIDE SEQUENCE [LARGE SCALE GENOMIC DNA]</scope>
    <source>
        <strain evidence="1 2">Stock d4-2</strain>
    </source>
</reference>
<organism evidence="1 2">
    <name type="scientific">Paramecium tetraurelia</name>
    <dbReference type="NCBI Taxonomy" id="5888"/>
    <lineage>
        <taxon>Eukaryota</taxon>
        <taxon>Sar</taxon>
        <taxon>Alveolata</taxon>
        <taxon>Ciliophora</taxon>
        <taxon>Intramacronucleata</taxon>
        <taxon>Oligohymenophorea</taxon>
        <taxon>Peniculida</taxon>
        <taxon>Parameciidae</taxon>
        <taxon>Paramecium</taxon>
    </lineage>
</organism>
<dbReference type="EMBL" id="CT868055">
    <property type="protein sequence ID" value="CAK67956.1"/>
    <property type="molecule type" value="Genomic_DNA"/>
</dbReference>
<accession>A0CAY9</accession>